<gene>
    <name evidence="2" type="ORF">PHMEG_00027753</name>
</gene>
<comment type="caution">
    <text evidence="2">The sequence shown here is derived from an EMBL/GenBank/DDBJ whole genome shotgun (WGS) entry which is preliminary data.</text>
</comment>
<protein>
    <submittedName>
        <fullName evidence="2">Uncharacterized protein</fullName>
    </submittedName>
</protein>
<dbReference type="OrthoDB" id="103844at2759"/>
<dbReference type="AlphaFoldDB" id="A0A225V6I6"/>
<evidence type="ECO:0000313" key="3">
    <source>
        <dbReference type="Proteomes" id="UP000198211"/>
    </source>
</evidence>
<feature type="transmembrane region" description="Helical" evidence="1">
    <location>
        <begin position="130"/>
        <end position="153"/>
    </location>
</feature>
<reference evidence="3" key="1">
    <citation type="submission" date="2017-03" db="EMBL/GenBank/DDBJ databases">
        <title>Phytopthora megakarya and P. palmivora, two closely related causual agents of cacao black pod achieved similar genome size and gene model numbers by different mechanisms.</title>
        <authorList>
            <person name="Ali S."/>
            <person name="Shao J."/>
            <person name="Larry D.J."/>
            <person name="Kronmiller B."/>
            <person name="Shen D."/>
            <person name="Strem M.D."/>
            <person name="Melnick R.L."/>
            <person name="Guiltinan M.J."/>
            <person name="Tyler B.M."/>
            <person name="Meinhardt L.W."/>
            <person name="Bailey B.A."/>
        </authorList>
    </citation>
    <scope>NUCLEOTIDE SEQUENCE [LARGE SCALE GENOMIC DNA]</scope>
    <source>
        <strain evidence="3">zdho120</strain>
    </source>
</reference>
<evidence type="ECO:0000313" key="2">
    <source>
        <dbReference type="EMBL" id="OWZ00953.1"/>
    </source>
</evidence>
<organism evidence="2 3">
    <name type="scientific">Phytophthora megakarya</name>
    <dbReference type="NCBI Taxonomy" id="4795"/>
    <lineage>
        <taxon>Eukaryota</taxon>
        <taxon>Sar</taxon>
        <taxon>Stramenopiles</taxon>
        <taxon>Oomycota</taxon>
        <taxon>Peronosporomycetes</taxon>
        <taxon>Peronosporales</taxon>
        <taxon>Peronosporaceae</taxon>
        <taxon>Phytophthora</taxon>
    </lineage>
</organism>
<sequence length="239" mass="27348">MNKKSKSIYAYALSQTPAKLSDQLNEVRETDDTLLRKEKNERIKCLMKNNLSLPPVDLTRITLENIECFLMSIRKKDGKDQRTIVCRQAQEGQALGEDVLAVWFTHVKNDQEDDRQRDPRHTYANPKKRIIYSILALAIYFTVFGFSSNSLLFNNHYDRYSKFLQKTTEITLVTRELEVSDRVKSDFGSHSARKVSSSDVSGCWTVRFEIGGDSFGGHFDSGLPYETSDFAILPPFVEG</sequence>
<dbReference type="Proteomes" id="UP000198211">
    <property type="component" value="Unassembled WGS sequence"/>
</dbReference>
<dbReference type="EMBL" id="NBNE01007211">
    <property type="protein sequence ID" value="OWZ00953.1"/>
    <property type="molecule type" value="Genomic_DNA"/>
</dbReference>
<keyword evidence="1" id="KW-0472">Membrane</keyword>
<keyword evidence="1" id="KW-1133">Transmembrane helix</keyword>
<evidence type="ECO:0000256" key="1">
    <source>
        <dbReference type="SAM" id="Phobius"/>
    </source>
</evidence>
<name>A0A225V6I6_9STRA</name>
<accession>A0A225V6I6</accession>
<keyword evidence="3" id="KW-1185">Reference proteome</keyword>
<proteinExistence type="predicted"/>
<keyword evidence="1" id="KW-0812">Transmembrane</keyword>